<keyword evidence="1" id="KW-1133">Transmembrane helix</keyword>
<protein>
    <submittedName>
        <fullName evidence="2">Uncharacterized protein</fullName>
    </submittedName>
</protein>
<evidence type="ECO:0000256" key="1">
    <source>
        <dbReference type="SAM" id="Phobius"/>
    </source>
</evidence>
<dbReference type="RefSeq" id="WP_179170668.1">
    <property type="nucleotide sequence ID" value="NZ_CP058529.1"/>
</dbReference>
<reference evidence="2 3" key="1">
    <citation type="submission" date="2020-07" db="EMBL/GenBank/DDBJ databases">
        <title>Gai3-2, isolated from salt lake.</title>
        <authorList>
            <person name="Cui H."/>
            <person name="Shi X."/>
        </authorList>
    </citation>
    <scope>NUCLEOTIDE SEQUENCE [LARGE SCALE GENOMIC DNA]</scope>
    <source>
        <strain evidence="2 3">Gai3-2</strain>
    </source>
</reference>
<proteinExistence type="predicted"/>
<accession>A0A7D5K9H3</accession>
<dbReference type="OrthoDB" id="214423at2157"/>
<dbReference type="GeneID" id="56030537"/>
<dbReference type="Pfam" id="PF24379">
    <property type="entry name" value="DUF7535"/>
    <property type="match status" value="1"/>
</dbReference>
<dbReference type="EMBL" id="CP058529">
    <property type="protein sequence ID" value="QLG29094.1"/>
    <property type="molecule type" value="Genomic_DNA"/>
</dbReference>
<keyword evidence="1" id="KW-0812">Transmembrane</keyword>
<keyword evidence="3" id="KW-1185">Reference proteome</keyword>
<gene>
    <name evidence="2" type="ORF">HUG10_16850</name>
</gene>
<keyword evidence="1" id="KW-0472">Membrane</keyword>
<dbReference type="InterPro" id="IPR055957">
    <property type="entry name" value="DUF7535"/>
</dbReference>
<sequence length="72" mass="7986">MSDSAESEDPSLVRKAYRTVTPGYRGREDVEMNLIGWSLFLGLVVLLVPLLPFLIVVWLVGKVLDAVVPSEE</sequence>
<dbReference type="KEGG" id="halg:HUG10_16850"/>
<evidence type="ECO:0000313" key="3">
    <source>
        <dbReference type="Proteomes" id="UP000509750"/>
    </source>
</evidence>
<dbReference type="Proteomes" id="UP000509750">
    <property type="component" value="Chromosome"/>
</dbReference>
<name>A0A7D5K9H3_9EURY</name>
<dbReference type="AlphaFoldDB" id="A0A7D5K9H3"/>
<organism evidence="2 3">
    <name type="scientific">Halorarum halophilum</name>
    <dbReference type="NCBI Taxonomy" id="2743090"/>
    <lineage>
        <taxon>Archaea</taxon>
        <taxon>Methanobacteriati</taxon>
        <taxon>Methanobacteriota</taxon>
        <taxon>Stenosarchaea group</taxon>
        <taxon>Halobacteria</taxon>
        <taxon>Halobacteriales</taxon>
        <taxon>Haloferacaceae</taxon>
        <taxon>Halorarum</taxon>
    </lineage>
</organism>
<evidence type="ECO:0000313" key="2">
    <source>
        <dbReference type="EMBL" id="QLG29094.1"/>
    </source>
</evidence>
<feature type="transmembrane region" description="Helical" evidence="1">
    <location>
        <begin position="34"/>
        <end position="60"/>
    </location>
</feature>